<evidence type="ECO:0000256" key="2">
    <source>
        <dbReference type="ARBA" id="ARBA00022679"/>
    </source>
</evidence>
<dbReference type="Gene3D" id="3.90.1510.10">
    <property type="entry name" value="Glycerate kinase, domain 2"/>
    <property type="match status" value="1"/>
</dbReference>
<dbReference type="PANTHER" id="PTHR21599">
    <property type="entry name" value="GLYCERATE KINASE"/>
    <property type="match status" value="1"/>
</dbReference>
<keyword evidence="2 4" id="KW-0808">Transferase</keyword>
<evidence type="ECO:0000256" key="3">
    <source>
        <dbReference type="ARBA" id="ARBA00022777"/>
    </source>
</evidence>
<accession>A0A6B2M0D1</accession>
<dbReference type="PANTHER" id="PTHR21599:SF0">
    <property type="entry name" value="GLYCERATE KINASE"/>
    <property type="match status" value="1"/>
</dbReference>
<proteinExistence type="inferred from homology"/>
<evidence type="ECO:0000256" key="4">
    <source>
        <dbReference type="PIRNR" id="PIRNR006078"/>
    </source>
</evidence>
<dbReference type="GO" id="GO:0008887">
    <property type="term" value="F:glycerate kinase activity"/>
    <property type="evidence" value="ECO:0007669"/>
    <property type="project" value="UniProtKB-UniRule"/>
</dbReference>
<dbReference type="InterPro" id="IPR018193">
    <property type="entry name" value="Glyc_kinase_flavodox-like_fold"/>
</dbReference>
<keyword evidence="6" id="KW-1185">Reference proteome</keyword>
<dbReference type="InterPro" id="IPR018197">
    <property type="entry name" value="Glycerate_kinase_RE-like"/>
</dbReference>
<dbReference type="AlphaFoldDB" id="A0A6B2M0D1"/>
<evidence type="ECO:0000256" key="1">
    <source>
        <dbReference type="ARBA" id="ARBA00006284"/>
    </source>
</evidence>
<evidence type="ECO:0000313" key="5">
    <source>
        <dbReference type="EMBL" id="NDV61215.1"/>
    </source>
</evidence>
<dbReference type="InterPro" id="IPR004381">
    <property type="entry name" value="Glycerate_kinase"/>
</dbReference>
<comment type="similarity">
    <text evidence="1 4">Belongs to the glycerate kinase type-1 family.</text>
</comment>
<dbReference type="SUPFAM" id="SSF110738">
    <property type="entry name" value="Glycerate kinase I"/>
    <property type="match status" value="1"/>
</dbReference>
<gene>
    <name evidence="5" type="ORF">G0Q06_01985</name>
</gene>
<dbReference type="Pfam" id="PF02595">
    <property type="entry name" value="Gly_kinase"/>
    <property type="match status" value="1"/>
</dbReference>
<dbReference type="NCBIfam" id="TIGR00045">
    <property type="entry name" value="glycerate kinase"/>
    <property type="match status" value="1"/>
</dbReference>
<dbReference type="Proteomes" id="UP000478417">
    <property type="component" value="Unassembled WGS sequence"/>
</dbReference>
<protein>
    <submittedName>
        <fullName evidence="5">Glycerate kinase</fullName>
    </submittedName>
</protein>
<keyword evidence="3 4" id="KW-0418">Kinase</keyword>
<name>A0A6B2M0D1_9BACT</name>
<dbReference type="RefSeq" id="WP_163961947.1">
    <property type="nucleotide sequence ID" value="NZ_JAAGNX010000001.1"/>
</dbReference>
<dbReference type="EMBL" id="JAAGNX010000001">
    <property type="protein sequence ID" value="NDV61215.1"/>
    <property type="molecule type" value="Genomic_DNA"/>
</dbReference>
<dbReference type="PIRSF" id="PIRSF006078">
    <property type="entry name" value="GlxK"/>
    <property type="match status" value="1"/>
</dbReference>
<dbReference type="InterPro" id="IPR036129">
    <property type="entry name" value="Glycerate_kinase_sf"/>
</dbReference>
<dbReference type="GO" id="GO:0031388">
    <property type="term" value="P:organic acid phosphorylation"/>
    <property type="evidence" value="ECO:0007669"/>
    <property type="project" value="UniProtKB-UniRule"/>
</dbReference>
<evidence type="ECO:0000313" key="6">
    <source>
        <dbReference type="Proteomes" id="UP000478417"/>
    </source>
</evidence>
<reference evidence="5 6" key="1">
    <citation type="submission" date="2020-02" db="EMBL/GenBank/DDBJ databases">
        <title>Albibacoteraceae fam. nov., the first described family within the subdivision 4 Verrucomicrobia.</title>
        <authorList>
            <person name="Xi F."/>
        </authorList>
    </citation>
    <scope>NUCLEOTIDE SEQUENCE [LARGE SCALE GENOMIC DNA]</scope>
    <source>
        <strain evidence="5 6">CK1056</strain>
    </source>
</reference>
<sequence length="400" mass="42215">MNTLIAFDKYKGALDARSACELAREALSVKLPKAKIHSAPLTDGGEGFASILAEALGGELRTVAVPGPLFEPVDAHFALVEAESLPKSAWQRLNLPDELINGKIGIVEMASASGFECLSDDQRNPWQTTTYGTGLLMKEAIRAGAEALILGIGGSATNDCGAGALEALGVCYYDRELQPVTKVVPGTFRQINTLGSTSHLLDKFPPVRIACDVTNPLLGENGATRVFGPQKGLLPEDADRMERTIQKMGRRVLGLFGKHPTDWDKLMTEPGSGAAGGIGFALRHALPDSEFVEGFPLVADLLDLPHKVKESGLIISGEGRLDQSSLAGKGPVALLRLAGPAQKVVLLVGSADATTVKQLASAHPNLETLVLSDPDWPIEKALSETPASLRNALEKVALPG</sequence>
<organism evidence="5 6">
    <name type="scientific">Oceanipulchritudo coccoides</name>
    <dbReference type="NCBI Taxonomy" id="2706888"/>
    <lineage>
        <taxon>Bacteria</taxon>
        <taxon>Pseudomonadati</taxon>
        <taxon>Verrucomicrobiota</taxon>
        <taxon>Opitutia</taxon>
        <taxon>Puniceicoccales</taxon>
        <taxon>Oceanipulchritudinaceae</taxon>
        <taxon>Oceanipulchritudo</taxon>
    </lineage>
</organism>
<dbReference type="Gene3D" id="3.40.50.10350">
    <property type="entry name" value="Glycerate kinase, domain 1"/>
    <property type="match status" value="1"/>
</dbReference>
<comment type="caution">
    <text evidence="5">The sequence shown here is derived from an EMBL/GenBank/DDBJ whole genome shotgun (WGS) entry which is preliminary data.</text>
</comment>